<evidence type="ECO:0000313" key="3">
    <source>
        <dbReference type="Proteomes" id="UP000235371"/>
    </source>
</evidence>
<feature type="transmembrane region" description="Helical" evidence="1">
    <location>
        <begin position="86"/>
        <end position="108"/>
    </location>
</feature>
<feature type="transmembrane region" description="Helical" evidence="1">
    <location>
        <begin position="12"/>
        <end position="35"/>
    </location>
</feature>
<dbReference type="OrthoDB" id="3357002at2759"/>
<keyword evidence="1" id="KW-1133">Transmembrane helix</keyword>
<sequence length="266" mass="29805">MFRLNRRKNHKFVISMFLTGFCMARVVTLVLRIAWANRQHSIGLAIAANIFVNAGILIIYIINLILAQRILRGKQPRIGWHPVVRITYKILYCSIGAALAMVITSVVVSLYTQNTHTRSICRDIQLTALTYLLCFTCLPLVHLAAAYLLPKSEEETFGQGSMISKTAVLAMTSSLSLLITGFKAGGAWTPPRPATNPRWYDSKASFYVFNFTLEICILCIMVFGRIDQRFYVPDGCNGAGDYTRLQQQAEVVSAEKSDDIKERGEL</sequence>
<keyword evidence="3" id="KW-1185">Reference proteome</keyword>
<dbReference type="STRING" id="1095630.A0A2J6TU13"/>
<feature type="transmembrane region" description="Helical" evidence="1">
    <location>
        <begin position="162"/>
        <end position="184"/>
    </location>
</feature>
<evidence type="ECO:0000256" key="1">
    <source>
        <dbReference type="SAM" id="Phobius"/>
    </source>
</evidence>
<dbReference type="Proteomes" id="UP000235371">
    <property type="component" value="Unassembled WGS sequence"/>
</dbReference>
<name>A0A2J6TU13_9HELO</name>
<dbReference type="RefSeq" id="XP_024743423.1">
    <property type="nucleotide sequence ID" value="XM_024879064.1"/>
</dbReference>
<organism evidence="2 3">
    <name type="scientific">Hyaloscypha bicolor E</name>
    <dbReference type="NCBI Taxonomy" id="1095630"/>
    <lineage>
        <taxon>Eukaryota</taxon>
        <taxon>Fungi</taxon>
        <taxon>Dikarya</taxon>
        <taxon>Ascomycota</taxon>
        <taxon>Pezizomycotina</taxon>
        <taxon>Leotiomycetes</taxon>
        <taxon>Helotiales</taxon>
        <taxon>Hyaloscyphaceae</taxon>
        <taxon>Hyaloscypha</taxon>
        <taxon>Hyaloscypha bicolor</taxon>
    </lineage>
</organism>
<feature type="transmembrane region" description="Helical" evidence="1">
    <location>
        <begin position="204"/>
        <end position="223"/>
    </location>
</feature>
<gene>
    <name evidence="2" type="ORF">K444DRAFT_606835</name>
</gene>
<dbReference type="EMBL" id="KZ613743">
    <property type="protein sequence ID" value="PMD66519.1"/>
    <property type="molecule type" value="Genomic_DNA"/>
</dbReference>
<protein>
    <submittedName>
        <fullName evidence="2">Uncharacterized protein</fullName>
    </submittedName>
</protein>
<proteinExistence type="predicted"/>
<dbReference type="GeneID" id="36587141"/>
<dbReference type="PANTHER" id="PTHR35184:SF1">
    <property type="entry name" value="INTEGRAL MEMBRANE PROTEIN"/>
    <property type="match status" value="1"/>
</dbReference>
<keyword evidence="1" id="KW-0812">Transmembrane</keyword>
<dbReference type="InParanoid" id="A0A2J6TU13"/>
<dbReference type="AlphaFoldDB" id="A0A2J6TU13"/>
<evidence type="ECO:0000313" key="2">
    <source>
        <dbReference type="EMBL" id="PMD66519.1"/>
    </source>
</evidence>
<keyword evidence="1" id="KW-0472">Membrane</keyword>
<dbReference type="InterPro" id="IPR021460">
    <property type="entry name" value="DUF3112"/>
</dbReference>
<feature type="transmembrane region" description="Helical" evidence="1">
    <location>
        <begin position="41"/>
        <end position="66"/>
    </location>
</feature>
<dbReference type="Pfam" id="PF11309">
    <property type="entry name" value="DUF3112"/>
    <property type="match status" value="1"/>
</dbReference>
<dbReference type="PANTHER" id="PTHR35184">
    <property type="entry name" value="YALI0C10208P"/>
    <property type="match status" value="1"/>
</dbReference>
<accession>A0A2J6TU13</accession>
<reference evidence="2 3" key="1">
    <citation type="submission" date="2016-04" db="EMBL/GenBank/DDBJ databases">
        <title>A degradative enzymes factory behind the ericoid mycorrhizal symbiosis.</title>
        <authorList>
            <consortium name="DOE Joint Genome Institute"/>
            <person name="Martino E."/>
            <person name="Morin E."/>
            <person name="Grelet G."/>
            <person name="Kuo A."/>
            <person name="Kohler A."/>
            <person name="Daghino S."/>
            <person name="Barry K."/>
            <person name="Choi C."/>
            <person name="Cichocki N."/>
            <person name="Clum A."/>
            <person name="Copeland A."/>
            <person name="Hainaut M."/>
            <person name="Haridas S."/>
            <person name="Labutti K."/>
            <person name="Lindquist E."/>
            <person name="Lipzen A."/>
            <person name="Khouja H.-R."/>
            <person name="Murat C."/>
            <person name="Ohm R."/>
            <person name="Olson A."/>
            <person name="Spatafora J."/>
            <person name="Veneault-Fourrey C."/>
            <person name="Henrissat B."/>
            <person name="Grigoriev I."/>
            <person name="Martin F."/>
            <person name="Perotto S."/>
        </authorList>
    </citation>
    <scope>NUCLEOTIDE SEQUENCE [LARGE SCALE GENOMIC DNA]</scope>
    <source>
        <strain evidence="2 3">E</strain>
    </source>
</reference>
<feature type="transmembrane region" description="Helical" evidence="1">
    <location>
        <begin position="128"/>
        <end position="150"/>
    </location>
</feature>